<dbReference type="EMBL" id="JAAXKY010000021">
    <property type="protein sequence ID" value="NMH77305.1"/>
    <property type="molecule type" value="Genomic_DNA"/>
</dbReference>
<keyword evidence="2" id="KW-1185">Reference proteome</keyword>
<evidence type="ECO:0000313" key="2">
    <source>
        <dbReference type="Proteomes" id="UP001296706"/>
    </source>
</evidence>
<proteinExistence type="predicted"/>
<dbReference type="RefSeq" id="WP_169395370.1">
    <property type="nucleotide sequence ID" value="NZ_BAAAJH010000010.1"/>
</dbReference>
<reference evidence="1 2" key="1">
    <citation type="submission" date="2020-04" db="EMBL/GenBank/DDBJ databases">
        <authorList>
            <person name="Klaysubun C."/>
            <person name="Duangmal K."/>
            <person name="Lipun K."/>
        </authorList>
    </citation>
    <scope>NUCLEOTIDE SEQUENCE [LARGE SCALE GENOMIC DNA]</scope>
    <source>
        <strain evidence="1 2">JCM 11839</strain>
    </source>
</reference>
<gene>
    <name evidence="1" type="ORF">HF577_09400</name>
</gene>
<name>A0ABX1RCX9_9PSEU</name>
<comment type="caution">
    <text evidence="1">The sequence shown here is derived from an EMBL/GenBank/DDBJ whole genome shotgun (WGS) entry which is preliminary data.</text>
</comment>
<dbReference type="Proteomes" id="UP001296706">
    <property type="component" value="Unassembled WGS sequence"/>
</dbReference>
<evidence type="ECO:0000313" key="1">
    <source>
        <dbReference type="EMBL" id="NMH77305.1"/>
    </source>
</evidence>
<protein>
    <submittedName>
        <fullName evidence="1">Uncharacterized protein</fullName>
    </submittedName>
</protein>
<sequence length="55" mass="6190">MHLSGRARIDWDAERAATVPGAQQMIDLDVDEVLDVEGTMPLRWSFGDYSRLNPS</sequence>
<organism evidence="1 2">
    <name type="scientific">Pseudonocardia xinjiangensis</name>
    <dbReference type="NCBI Taxonomy" id="75289"/>
    <lineage>
        <taxon>Bacteria</taxon>
        <taxon>Bacillati</taxon>
        <taxon>Actinomycetota</taxon>
        <taxon>Actinomycetes</taxon>
        <taxon>Pseudonocardiales</taxon>
        <taxon>Pseudonocardiaceae</taxon>
        <taxon>Pseudonocardia</taxon>
    </lineage>
</organism>
<accession>A0ABX1RCX9</accession>